<accession>A0A9N9G602</accession>
<protein>
    <submittedName>
        <fullName evidence="2">10030_t:CDS:1</fullName>
    </submittedName>
</protein>
<sequence>MKFSVNFLTSLSLGDWITILFVTIIIYISLFYYEYYTPKIHGEIFEIWVGLQRQIVLSSAELIEQLNVPSAKVGDLIEVFDYAVTNPSYLHGTFEMMQ</sequence>
<organism evidence="2 3">
    <name type="scientific">Ambispora leptoticha</name>
    <dbReference type="NCBI Taxonomy" id="144679"/>
    <lineage>
        <taxon>Eukaryota</taxon>
        <taxon>Fungi</taxon>
        <taxon>Fungi incertae sedis</taxon>
        <taxon>Mucoromycota</taxon>
        <taxon>Glomeromycotina</taxon>
        <taxon>Glomeromycetes</taxon>
        <taxon>Archaeosporales</taxon>
        <taxon>Ambisporaceae</taxon>
        <taxon>Ambispora</taxon>
    </lineage>
</organism>
<evidence type="ECO:0000256" key="1">
    <source>
        <dbReference type="SAM" id="Phobius"/>
    </source>
</evidence>
<dbReference type="Proteomes" id="UP000789508">
    <property type="component" value="Unassembled WGS sequence"/>
</dbReference>
<keyword evidence="1" id="KW-0812">Transmembrane</keyword>
<name>A0A9N9G602_9GLOM</name>
<comment type="caution">
    <text evidence="2">The sequence shown here is derived from an EMBL/GenBank/DDBJ whole genome shotgun (WGS) entry which is preliminary data.</text>
</comment>
<keyword evidence="1" id="KW-0472">Membrane</keyword>
<keyword evidence="1" id="KW-1133">Transmembrane helix</keyword>
<dbReference type="EMBL" id="CAJVPS010003158">
    <property type="protein sequence ID" value="CAG8583861.1"/>
    <property type="molecule type" value="Genomic_DNA"/>
</dbReference>
<evidence type="ECO:0000313" key="3">
    <source>
        <dbReference type="Proteomes" id="UP000789508"/>
    </source>
</evidence>
<evidence type="ECO:0000313" key="2">
    <source>
        <dbReference type="EMBL" id="CAG8583861.1"/>
    </source>
</evidence>
<dbReference type="OrthoDB" id="1470350at2759"/>
<keyword evidence="3" id="KW-1185">Reference proteome</keyword>
<dbReference type="AlphaFoldDB" id="A0A9N9G602"/>
<feature type="transmembrane region" description="Helical" evidence="1">
    <location>
        <begin position="16"/>
        <end position="33"/>
    </location>
</feature>
<reference evidence="2" key="1">
    <citation type="submission" date="2021-06" db="EMBL/GenBank/DDBJ databases">
        <authorList>
            <person name="Kallberg Y."/>
            <person name="Tangrot J."/>
            <person name="Rosling A."/>
        </authorList>
    </citation>
    <scope>NUCLEOTIDE SEQUENCE</scope>
    <source>
        <strain evidence="2">FL130A</strain>
    </source>
</reference>
<gene>
    <name evidence="2" type="ORF">ALEPTO_LOCUS7393</name>
</gene>
<proteinExistence type="predicted"/>